<dbReference type="PANTHER" id="PTHR43727">
    <property type="entry name" value="DIAMINOPIMELATE DECARBOXYLASE"/>
    <property type="match status" value="1"/>
</dbReference>
<dbReference type="FunFam" id="3.20.20.10:FF:000003">
    <property type="entry name" value="Diaminopimelate decarboxylase"/>
    <property type="match status" value="1"/>
</dbReference>
<keyword evidence="2" id="KW-0210">Decarboxylase</keyword>
<evidence type="ECO:0000256" key="1">
    <source>
        <dbReference type="ARBA" id="ARBA00001933"/>
    </source>
</evidence>
<dbReference type="Gene3D" id="2.40.37.10">
    <property type="entry name" value="Lyase, Ornithine Decarboxylase, Chain A, domain 1"/>
    <property type="match status" value="1"/>
</dbReference>
<proteinExistence type="inferred from homology"/>
<evidence type="ECO:0000256" key="2">
    <source>
        <dbReference type="ARBA" id="ARBA00022793"/>
    </source>
</evidence>
<evidence type="ECO:0000256" key="3">
    <source>
        <dbReference type="ARBA" id="ARBA00022898"/>
    </source>
</evidence>
<gene>
    <name evidence="9" type="ORF">JOD01_001265</name>
</gene>
<dbReference type="InterPro" id="IPR000183">
    <property type="entry name" value="Orn/DAP/Arg_de-COase"/>
</dbReference>
<evidence type="ECO:0000313" key="10">
    <source>
        <dbReference type="Proteomes" id="UP000717624"/>
    </source>
</evidence>
<evidence type="ECO:0000313" key="9">
    <source>
        <dbReference type="EMBL" id="MBM7589665.1"/>
    </source>
</evidence>
<dbReference type="EMBL" id="JAFBEB010000003">
    <property type="protein sequence ID" value="MBM7589665.1"/>
    <property type="molecule type" value="Genomic_DNA"/>
</dbReference>
<accession>A0A939BNU8</accession>
<feature type="domain" description="Orn/DAP/Arg decarboxylase 2 C-terminal" evidence="7">
    <location>
        <begin position="25"/>
        <end position="373"/>
    </location>
</feature>
<evidence type="ECO:0000256" key="5">
    <source>
        <dbReference type="PIRSR" id="PIRSR600183-50"/>
    </source>
</evidence>
<dbReference type="PRINTS" id="PR01182">
    <property type="entry name" value="ORNDCRBXLASE"/>
</dbReference>
<evidence type="ECO:0000256" key="4">
    <source>
        <dbReference type="ARBA" id="ARBA00023239"/>
    </source>
</evidence>
<dbReference type="EC" id="4.1.1.20" evidence="9"/>
<dbReference type="RefSeq" id="WP_204517388.1">
    <property type="nucleotide sequence ID" value="NZ_BAABIN010000038.1"/>
</dbReference>
<keyword evidence="3 5" id="KW-0663">Pyridoxal phosphate</keyword>
<dbReference type="Proteomes" id="UP000717624">
    <property type="component" value="Unassembled WGS sequence"/>
</dbReference>
<reference evidence="9" key="1">
    <citation type="submission" date="2021-01" db="EMBL/GenBank/DDBJ databases">
        <title>Genomic Encyclopedia of Type Strains, Phase IV (KMG-IV): sequencing the most valuable type-strain genomes for metagenomic binning, comparative biology and taxonomic classification.</title>
        <authorList>
            <person name="Goeker M."/>
        </authorList>
    </citation>
    <scope>NUCLEOTIDE SEQUENCE</scope>
    <source>
        <strain evidence="9">DSM 25523</strain>
    </source>
</reference>
<dbReference type="PANTHER" id="PTHR43727:SF2">
    <property type="entry name" value="GROUP IV DECARBOXYLASE"/>
    <property type="match status" value="1"/>
</dbReference>
<comment type="cofactor">
    <cofactor evidence="1 5">
        <name>pyridoxal 5'-phosphate</name>
        <dbReference type="ChEBI" id="CHEBI:597326"/>
    </cofactor>
</comment>
<sequence>MEKKGERLTYSFIRELAASYSTPLYIYDLETVQRQIDKIRSKMHPSIKLFYSMKANPNPTLVQRIYQTGVNIELCSLLELAAAQTAGVAAERMMYLGPGKSAEEIRTIMDQGVRYFVAESLQELELIEQIAQEKRKTVPIGVRINPEVAVRGARLQMGGKARQFGIDEGQFPDVLRKLQVLPHLRLCGIHTYHGTRILSANTIAENIRYILSFAERIIEMYGVKLNFVGIGGGFGIPYFAGEKELDLDELGQASYGTVEQFLQKQPETEILMESGRYLVAEAGAYVAQVRYTKRSQGVHFAVTDGGTHHHAAAGGSGNAFRKNFPIVAYVPEQRAEQEYELAGPLCTPNDLIGKKVRLPELHPGDYIAVLKSGAYGLTASPALFLSHRLPREVLLERGKVTLIRDVDEYIIPKLRKESNTD</sequence>
<feature type="modified residue" description="N6-(pyridoxal phosphate)lysine" evidence="5">
    <location>
        <position position="54"/>
    </location>
</feature>
<dbReference type="Pfam" id="PF00278">
    <property type="entry name" value="Orn_DAP_Arg_deC"/>
    <property type="match status" value="1"/>
</dbReference>
<dbReference type="GO" id="GO:0006596">
    <property type="term" value="P:polyamine biosynthetic process"/>
    <property type="evidence" value="ECO:0007669"/>
    <property type="project" value="InterPro"/>
</dbReference>
<keyword evidence="10" id="KW-1185">Reference proteome</keyword>
<comment type="similarity">
    <text evidence="6">Belongs to the Orn/Lys/Arg decarboxylase class-II family.</text>
</comment>
<protein>
    <submittedName>
        <fullName evidence="9">Diaminopimelate decarboxylase</fullName>
        <ecNumber evidence="9">4.1.1.20</ecNumber>
    </submittedName>
</protein>
<dbReference type="SUPFAM" id="SSF51419">
    <property type="entry name" value="PLP-binding barrel"/>
    <property type="match status" value="1"/>
</dbReference>
<dbReference type="InterPro" id="IPR022644">
    <property type="entry name" value="De-COase2_N"/>
</dbReference>
<dbReference type="InterPro" id="IPR022643">
    <property type="entry name" value="De-COase2_C"/>
</dbReference>
<feature type="domain" description="Orn/DAP/Arg decarboxylase 2 N-terminal" evidence="8">
    <location>
        <begin position="30"/>
        <end position="280"/>
    </location>
</feature>
<name>A0A939BNU8_9BACL</name>
<evidence type="ECO:0000256" key="6">
    <source>
        <dbReference type="RuleBase" id="RU003737"/>
    </source>
</evidence>
<dbReference type="GO" id="GO:0008836">
    <property type="term" value="F:diaminopimelate decarboxylase activity"/>
    <property type="evidence" value="ECO:0007669"/>
    <property type="project" value="UniProtKB-EC"/>
</dbReference>
<feature type="active site" description="Proton donor" evidence="5">
    <location>
        <position position="346"/>
    </location>
</feature>
<dbReference type="Pfam" id="PF02784">
    <property type="entry name" value="Orn_Arg_deC_N"/>
    <property type="match status" value="1"/>
</dbReference>
<dbReference type="GO" id="GO:0009089">
    <property type="term" value="P:lysine biosynthetic process via diaminopimelate"/>
    <property type="evidence" value="ECO:0007669"/>
    <property type="project" value="TreeGrafter"/>
</dbReference>
<comment type="caution">
    <text evidence="9">The sequence shown here is derived from an EMBL/GenBank/DDBJ whole genome shotgun (WGS) entry which is preliminary data.</text>
</comment>
<dbReference type="Gene3D" id="3.20.20.10">
    <property type="entry name" value="Alanine racemase"/>
    <property type="match status" value="1"/>
</dbReference>
<dbReference type="SUPFAM" id="SSF50621">
    <property type="entry name" value="Alanine racemase C-terminal domain-like"/>
    <property type="match status" value="1"/>
</dbReference>
<dbReference type="PRINTS" id="PR01179">
    <property type="entry name" value="ODADCRBXLASE"/>
</dbReference>
<evidence type="ECO:0000259" key="7">
    <source>
        <dbReference type="Pfam" id="PF00278"/>
    </source>
</evidence>
<dbReference type="InterPro" id="IPR009006">
    <property type="entry name" value="Ala_racemase/Decarboxylase_C"/>
</dbReference>
<dbReference type="AlphaFoldDB" id="A0A939BNU8"/>
<dbReference type="InterPro" id="IPR002433">
    <property type="entry name" value="Orn_de-COase"/>
</dbReference>
<organism evidence="9 10">
    <name type="scientific">Brevibacillus fulvus</name>
    <dbReference type="NCBI Taxonomy" id="1125967"/>
    <lineage>
        <taxon>Bacteria</taxon>
        <taxon>Bacillati</taxon>
        <taxon>Bacillota</taxon>
        <taxon>Bacilli</taxon>
        <taxon>Bacillales</taxon>
        <taxon>Paenibacillaceae</taxon>
        <taxon>Brevibacillus</taxon>
    </lineage>
</organism>
<keyword evidence="4 9" id="KW-0456">Lyase</keyword>
<dbReference type="InterPro" id="IPR029066">
    <property type="entry name" value="PLP-binding_barrel"/>
</dbReference>
<evidence type="ECO:0000259" key="8">
    <source>
        <dbReference type="Pfam" id="PF02784"/>
    </source>
</evidence>